<dbReference type="AlphaFoldDB" id="A0A6P1NV62"/>
<dbReference type="PIRSF" id="PIRSF038896">
    <property type="entry name" value="NAPE-PLD"/>
    <property type="match status" value="1"/>
</dbReference>
<dbReference type="InterPro" id="IPR024884">
    <property type="entry name" value="NAPE-PLD"/>
</dbReference>
<dbReference type="GO" id="GO:0005737">
    <property type="term" value="C:cytoplasm"/>
    <property type="evidence" value="ECO:0007669"/>
    <property type="project" value="TreeGrafter"/>
</dbReference>
<keyword evidence="3" id="KW-1185">Reference proteome</keyword>
<accession>A0A6P1NV62</accession>
<dbReference type="KEGG" id="nib:GU926_01325"/>
<organism evidence="2 3">
    <name type="scientific">Nibribacter ruber</name>
    <dbReference type="NCBI Taxonomy" id="2698458"/>
    <lineage>
        <taxon>Bacteria</taxon>
        <taxon>Pseudomonadati</taxon>
        <taxon>Bacteroidota</taxon>
        <taxon>Cytophagia</taxon>
        <taxon>Cytophagales</taxon>
        <taxon>Hymenobacteraceae</taxon>
        <taxon>Nibribacter</taxon>
    </lineage>
</organism>
<evidence type="ECO:0000313" key="3">
    <source>
        <dbReference type="Proteomes" id="UP000464214"/>
    </source>
</evidence>
<dbReference type="Gene3D" id="3.60.15.10">
    <property type="entry name" value="Ribonuclease Z/Hydroxyacylglutathione hydrolase-like"/>
    <property type="match status" value="1"/>
</dbReference>
<dbReference type="Pfam" id="PF12706">
    <property type="entry name" value="Lactamase_B_2"/>
    <property type="match status" value="1"/>
</dbReference>
<dbReference type="RefSeq" id="WP_160688301.1">
    <property type="nucleotide sequence ID" value="NZ_CP047897.1"/>
</dbReference>
<dbReference type="InterPro" id="IPR001279">
    <property type="entry name" value="Metallo-B-lactamas"/>
</dbReference>
<evidence type="ECO:0000259" key="1">
    <source>
        <dbReference type="Pfam" id="PF12706"/>
    </source>
</evidence>
<gene>
    <name evidence="2" type="ORF">GU926_01325</name>
</gene>
<dbReference type="GO" id="GO:0008270">
    <property type="term" value="F:zinc ion binding"/>
    <property type="evidence" value="ECO:0007669"/>
    <property type="project" value="InterPro"/>
</dbReference>
<keyword evidence="2" id="KW-0378">Hydrolase</keyword>
<protein>
    <submittedName>
        <fullName evidence="2">MBL fold metallo-hydrolase</fullName>
    </submittedName>
</protein>
<sequence>MSTQLQNPTPDQYLTNPALPVIRKDWQGNPMYKGRFLNEFRPGDHSLKKVLKWMLQANPQKQAKKQDHWTPALHDPKPFLQGHQDGMFWLGHATFFIRMEGVTFLTDPVFFGGPMMKRKTALPLEIKDLPKIDYVLLSHGHYDHCDKKSLKLLQQHNAFELLCPLRLSSVVQKWLPDTKIQEAGWYQQFDLPIATKLFMLPAFHWHKRGLLDEDTCLWGSFLLQGPSQTVYFGADSGYERHFKEIQKLFPEMDVCLLGVGAYSPNFMMRDSHTNPEEAVQAFHDLGGKRMVPMHYGTFDLSDEPASEPATQLKAMEQSGAVHGQLCLLGLGEPLLF</sequence>
<evidence type="ECO:0000313" key="2">
    <source>
        <dbReference type="EMBL" id="QHL86159.1"/>
    </source>
</evidence>
<feature type="domain" description="Metallo-beta-lactamase" evidence="1">
    <location>
        <begin position="104"/>
        <end position="295"/>
    </location>
</feature>
<name>A0A6P1NV62_9BACT</name>
<proteinExistence type="predicted"/>
<dbReference type="EMBL" id="CP047897">
    <property type="protein sequence ID" value="QHL86159.1"/>
    <property type="molecule type" value="Genomic_DNA"/>
</dbReference>
<dbReference type="InterPro" id="IPR036866">
    <property type="entry name" value="RibonucZ/Hydroxyglut_hydro"/>
</dbReference>
<dbReference type="PANTHER" id="PTHR15032">
    <property type="entry name" value="N-ACYL-PHOSPHATIDYLETHANOLAMINE-HYDROLYZING PHOSPHOLIPASE D"/>
    <property type="match status" value="1"/>
</dbReference>
<dbReference type="SUPFAM" id="SSF56281">
    <property type="entry name" value="Metallo-hydrolase/oxidoreductase"/>
    <property type="match status" value="1"/>
</dbReference>
<reference evidence="2 3" key="1">
    <citation type="submission" date="2020-01" db="EMBL/GenBank/DDBJ databases">
        <authorList>
            <person name="Kim M."/>
        </authorList>
    </citation>
    <scope>NUCLEOTIDE SEQUENCE [LARGE SCALE GENOMIC DNA]</scope>
    <source>
        <strain evidence="2 3">BT10</strain>
    </source>
</reference>
<dbReference type="PANTHER" id="PTHR15032:SF4">
    <property type="entry name" value="N-ACYL-PHOSPHATIDYLETHANOLAMINE-HYDROLYZING PHOSPHOLIPASE D"/>
    <property type="match status" value="1"/>
</dbReference>
<dbReference type="Proteomes" id="UP000464214">
    <property type="component" value="Chromosome"/>
</dbReference>
<dbReference type="GO" id="GO:0070290">
    <property type="term" value="F:N-acylphosphatidylethanolamine-specific phospholipase D activity"/>
    <property type="evidence" value="ECO:0007669"/>
    <property type="project" value="InterPro"/>
</dbReference>